<sequence>MGGDIPPGPWAVPFSVAAMALHKPSLPQKLQPVNPPIGVYPEFAGENGATLILQERPFDFDGEDYIVRTTDGIDVLRCKNAGGSKGKKVITDPNGVPLITVKNKMLAISKSFIGEDPDGKEVLKVKKKFALGNAAEAVYLNTPTGTHSTVDLKGDFWVGAADLIVRSGPIIAQLSRRTGSLTGKGLKDGRETYLVSVAPGVDLALITAICICFEEAKDS</sequence>
<dbReference type="Gene3D" id="2.40.160.200">
    <property type="entry name" value="LURP1-related"/>
    <property type="match status" value="1"/>
</dbReference>
<dbReference type="InterPro" id="IPR007612">
    <property type="entry name" value="LOR"/>
</dbReference>
<organism evidence="2 3">
    <name type="scientific">Kwoniella heveanensis BCC8398</name>
    <dbReference type="NCBI Taxonomy" id="1296120"/>
    <lineage>
        <taxon>Eukaryota</taxon>
        <taxon>Fungi</taxon>
        <taxon>Dikarya</taxon>
        <taxon>Basidiomycota</taxon>
        <taxon>Agaricomycotina</taxon>
        <taxon>Tremellomycetes</taxon>
        <taxon>Tremellales</taxon>
        <taxon>Cryptococcaceae</taxon>
        <taxon>Kwoniella</taxon>
    </lineage>
</organism>
<protein>
    <submittedName>
        <fullName evidence="2">Uncharacterized protein</fullName>
    </submittedName>
</protein>
<comment type="similarity">
    <text evidence="1">Belongs to the LOR family.</text>
</comment>
<dbReference type="Pfam" id="PF04525">
    <property type="entry name" value="LOR"/>
    <property type="match status" value="1"/>
</dbReference>
<evidence type="ECO:0000313" key="2">
    <source>
        <dbReference type="EMBL" id="OCF31831.1"/>
    </source>
</evidence>
<dbReference type="Proteomes" id="UP000092666">
    <property type="component" value="Unassembled WGS sequence"/>
</dbReference>
<dbReference type="OrthoDB" id="97518at2759"/>
<dbReference type="PANTHER" id="PTHR31087">
    <property type="match status" value="1"/>
</dbReference>
<name>A0A1B9GLJ1_9TREE</name>
<keyword evidence="3" id="KW-1185">Reference proteome</keyword>
<dbReference type="AlphaFoldDB" id="A0A1B9GLJ1"/>
<accession>A0A1B9GLJ1</accession>
<reference evidence="3" key="2">
    <citation type="submission" date="2013-12" db="EMBL/GenBank/DDBJ databases">
        <title>Evolution of pathogenesis and genome organization in the Tremellales.</title>
        <authorList>
            <person name="Cuomo C."/>
            <person name="Litvintseva A."/>
            <person name="Heitman J."/>
            <person name="Chen Y."/>
            <person name="Sun S."/>
            <person name="Springer D."/>
            <person name="Dromer F."/>
            <person name="Young S."/>
            <person name="Zeng Q."/>
            <person name="Chapman S."/>
            <person name="Gujja S."/>
            <person name="Saif S."/>
            <person name="Birren B."/>
        </authorList>
    </citation>
    <scope>NUCLEOTIDE SEQUENCE [LARGE SCALE GENOMIC DNA]</scope>
    <source>
        <strain evidence="3">BCC8398</strain>
    </source>
</reference>
<dbReference type="STRING" id="1296120.A0A1B9GLJ1"/>
<evidence type="ECO:0000256" key="1">
    <source>
        <dbReference type="ARBA" id="ARBA00005437"/>
    </source>
</evidence>
<reference evidence="2 3" key="1">
    <citation type="submission" date="2013-07" db="EMBL/GenBank/DDBJ databases">
        <title>The Genome Sequence of Cryptococcus heveanensis BCC8398.</title>
        <authorList>
            <consortium name="The Broad Institute Genome Sequencing Platform"/>
            <person name="Cuomo C."/>
            <person name="Litvintseva A."/>
            <person name="Chen Y."/>
            <person name="Heitman J."/>
            <person name="Sun S."/>
            <person name="Springer D."/>
            <person name="Dromer F."/>
            <person name="Young S.K."/>
            <person name="Zeng Q."/>
            <person name="Gargeya S."/>
            <person name="Fitzgerald M."/>
            <person name="Abouelleil A."/>
            <person name="Alvarado L."/>
            <person name="Berlin A.M."/>
            <person name="Chapman S.B."/>
            <person name="Dewar J."/>
            <person name="Goldberg J."/>
            <person name="Griggs A."/>
            <person name="Gujja S."/>
            <person name="Hansen M."/>
            <person name="Howarth C."/>
            <person name="Imamovic A."/>
            <person name="Larimer J."/>
            <person name="McCowan C."/>
            <person name="Murphy C."/>
            <person name="Pearson M."/>
            <person name="Priest M."/>
            <person name="Roberts A."/>
            <person name="Saif S."/>
            <person name="Shea T."/>
            <person name="Sykes S."/>
            <person name="Wortman J."/>
            <person name="Nusbaum C."/>
            <person name="Birren B."/>
        </authorList>
    </citation>
    <scope>NUCLEOTIDE SEQUENCE [LARGE SCALE GENOMIC DNA]</scope>
    <source>
        <strain evidence="2 3">BCC8398</strain>
    </source>
</reference>
<gene>
    <name evidence="2" type="ORF">I316_06429</name>
</gene>
<dbReference type="InterPro" id="IPR038595">
    <property type="entry name" value="LOR_sf"/>
</dbReference>
<proteinExistence type="inferred from homology"/>
<evidence type="ECO:0000313" key="3">
    <source>
        <dbReference type="Proteomes" id="UP000092666"/>
    </source>
</evidence>
<dbReference type="SUPFAM" id="SSF54518">
    <property type="entry name" value="Tubby C-terminal domain-like"/>
    <property type="match status" value="1"/>
</dbReference>
<dbReference type="EMBL" id="KI669512">
    <property type="protein sequence ID" value="OCF31831.1"/>
    <property type="molecule type" value="Genomic_DNA"/>
</dbReference>
<dbReference type="InterPro" id="IPR025659">
    <property type="entry name" value="Tubby-like_C"/>
</dbReference>
<dbReference type="PANTHER" id="PTHR31087:SF161">
    <property type="entry name" value="TUBBY C 2 FAMILY PROTEIN"/>
    <property type="match status" value="1"/>
</dbReference>